<dbReference type="Pfam" id="PF24708">
    <property type="entry name" value="Lip_C"/>
    <property type="match status" value="1"/>
</dbReference>
<comment type="catalytic activity">
    <reaction evidence="1">
        <text>a triacylglycerol + H2O = a diacylglycerol + a fatty acid + H(+)</text>
        <dbReference type="Rhea" id="RHEA:12044"/>
        <dbReference type="ChEBI" id="CHEBI:15377"/>
        <dbReference type="ChEBI" id="CHEBI:15378"/>
        <dbReference type="ChEBI" id="CHEBI:17855"/>
        <dbReference type="ChEBI" id="CHEBI:18035"/>
        <dbReference type="ChEBI" id="CHEBI:28868"/>
        <dbReference type="EC" id="3.1.1.3"/>
    </reaction>
</comment>
<dbReference type="PATRIC" id="fig|1229783.3.peg.518"/>
<evidence type="ECO:0000259" key="11">
    <source>
        <dbReference type="Pfam" id="PF24708"/>
    </source>
</evidence>
<dbReference type="OrthoDB" id="2004167at2"/>
<evidence type="ECO:0000256" key="3">
    <source>
        <dbReference type="ARBA" id="ARBA00013279"/>
    </source>
</evidence>
<dbReference type="AlphaFoldDB" id="K9ARP2"/>
<evidence type="ECO:0000256" key="2">
    <source>
        <dbReference type="ARBA" id="ARBA00004613"/>
    </source>
</evidence>
<feature type="signal peptide" evidence="10">
    <location>
        <begin position="1"/>
        <end position="29"/>
    </location>
</feature>
<evidence type="ECO:0000256" key="7">
    <source>
        <dbReference type="ARBA" id="ARBA00022963"/>
    </source>
</evidence>
<dbReference type="SUPFAM" id="SSF53474">
    <property type="entry name" value="alpha/beta-Hydrolases"/>
    <property type="match status" value="1"/>
</dbReference>
<evidence type="ECO:0000256" key="9">
    <source>
        <dbReference type="SAM" id="MobiDB-lite"/>
    </source>
</evidence>
<evidence type="ECO:0000313" key="13">
    <source>
        <dbReference type="Proteomes" id="UP000009885"/>
    </source>
</evidence>
<protein>
    <recommendedName>
        <fullName evidence="3">triacylglycerol lipase</fullName>
        <ecNumber evidence="3">3.1.1.3</ecNumber>
    </recommendedName>
</protein>
<keyword evidence="5 10" id="KW-0732">Signal</keyword>
<evidence type="ECO:0000313" key="12">
    <source>
        <dbReference type="EMBL" id="EKU50113.1"/>
    </source>
</evidence>
<dbReference type="InterPro" id="IPR056304">
    <property type="entry name" value="Lip-like_C"/>
</dbReference>
<accession>K9ARP2</accession>
<dbReference type="PANTHER" id="PTHR34043">
    <property type="entry name" value="ALPHA/BETA-HYDROLASES SUPERFAMILY PROTEIN"/>
    <property type="match status" value="1"/>
</dbReference>
<keyword evidence="7" id="KW-0442">Lipid degradation</keyword>
<dbReference type="NCBIfam" id="NF047351">
    <property type="entry name" value="lipase_YSIRK_Sa"/>
    <property type="match status" value="1"/>
</dbReference>
<dbReference type="GO" id="GO:0004806">
    <property type="term" value="F:triacylglycerol lipase activity"/>
    <property type="evidence" value="ECO:0007669"/>
    <property type="project" value="UniProtKB-EC"/>
</dbReference>
<dbReference type="GO" id="GO:0016042">
    <property type="term" value="P:lipid catabolic process"/>
    <property type="evidence" value="ECO:0007669"/>
    <property type="project" value="UniProtKB-KW"/>
</dbReference>
<sequence>MKTFAFKRIVSLTLATGLSFTTFAYSAHADETVPEAPIKEGSNYSNQFNPSAVPEDAQLSDLSSKEKAKAQADDSSHKNKYPVVFLHGFGVFTEAHMPNGMKHWGGEKYHMMEDLKANDYEVYEANVSSFASNHDRAVELYYYLKGGQVDYGAAHAKKYGHERYGKTYEGVKKNWKPGQKVHLVGHSMGGQTLRLLEEYLRNGDPEERAFQKEHGGHISPLYTGNKDGMISSITTIATPHKGTHASDDFGNKETIKRILYEVAKLEGHRGSKIDFGLKQWGLEQREGESYIEYSKRVEKSKLWTSNDTGLYDLTREGAEKLNEKTSVNPNVYYKTYRGEAVHKGPTGKQVPNPYMHLIHRGTGSLIGGVEDEKWRVNDGMVSEYSADYPTNEQHVNVKKGDAPQKGIWQVMPIMHDFDHTDFTGQDALDIHRTPEELKGFYHDIIDYLISTEDTK</sequence>
<keyword evidence="6" id="KW-0378">Hydrolase</keyword>
<feature type="region of interest" description="Disordered" evidence="9">
    <location>
        <begin position="37"/>
        <end position="75"/>
    </location>
</feature>
<proteinExistence type="predicted"/>
<name>K9ARP2_9STAP</name>
<dbReference type="EMBL" id="AMSQ01000003">
    <property type="protein sequence ID" value="EKU50113.1"/>
    <property type="molecule type" value="Genomic_DNA"/>
</dbReference>
<evidence type="ECO:0000256" key="4">
    <source>
        <dbReference type="ARBA" id="ARBA00022525"/>
    </source>
</evidence>
<comment type="subcellular location">
    <subcellularLocation>
        <location evidence="2">Secreted</location>
    </subcellularLocation>
</comment>
<organism evidence="12 13">
    <name type="scientific">Staphylococcus massiliensis S46</name>
    <dbReference type="NCBI Taxonomy" id="1229783"/>
    <lineage>
        <taxon>Bacteria</taxon>
        <taxon>Bacillati</taxon>
        <taxon>Bacillota</taxon>
        <taxon>Bacilli</taxon>
        <taxon>Bacillales</taxon>
        <taxon>Staphylococcaceae</taxon>
        <taxon>Staphylococcus</taxon>
    </lineage>
</organism>
<dbReference type="Proteomes" id="UP000009885">
    <property type="component" value="Unassembled WGS sequence"/>
</dbReference>
<dbReference type="eggNOG" id="COG1075">
    <property type="taxonomic scope" value="Bacteria"/>
</dbReference>
<feature type="chain" id="PRO_5003925958" description="triacylglycerol lipase" evidence="10">
    <location>
        <begin position="30"/>
        <end position="455"/>
    </location>
</feature>
<dbReference type="EC" id="3.1.1.3" evidence="3"/>
<reference evidence="12 13" key="1">
    <citation type="journal article" date="2013" name="Genome Announc.">
        <title>Genome Sequence of Staphylococcus massiliensis Strain S46, Isolated from the Surface of Healthy Human Skin.</title>
        <authorList>
            <person name="Srivastav R."/>
            <person name="Singh A."/>
            <person name="Jangir P.K."/>
            <person name="Kumari C."/>
            <person name="Muduli S."/>
            <person name="Sharma R."/>
        </authorList>
    </citation>
    <scope>NUCLEOTIDE SEQUENCE [LARGE SCALE GENOMIC DNA]</scope>
    <source>
        <strain evidence="12 13">S46</strain>
    </source>
</reference>
<dbReference type="InterPro" id="IPR029058">
    <property type="entry name" value="AB_hydrolase_fold"/>
</dbReference>
<dbReference type="STRING" id="1229783.C273_02553"/>
<evidence type="ECO:0000256" key="1">
    <source>
        <dbReference type="ARBA" id="ARBA00001024"/>
    </source>
</evidence>
<dbReference type="RefSeq" id="WP_009382350.1">
    <property type="nucleotide sequence ID" value="NZ_AMSQ01000003.1"/>
</dbReference>
<keyword evidence="13" id="KW-1185">Reference proteome</keyword>
<keyword evidence="8" id="KW-0443">Lipid metabolism</keyword>
<evidence type="ECO:0000256" key="6">
    <source>
        <dbReference type="ARBA" id="ARBA00022801"/>
    </source>
</evidence>
<keyword evidence="4" id="KW-0964">Secreted</keyword>
<evidence type="ECO:0000256" key="8">
    <source>
        <dbReference type="ARBA" id="ARBA00023098"/>
    </source>
</evidence>
<dbReference type="GO" id="GO:0005576">
    <property type="term" value="C:extracellular region"/>
    <property type="evidence" value="ECO:0007669"/>
    <property type="project" value="UniProtKB-SubCell"/>
</dbReference>
<evidence type="ECO:0000256" key="5">
    <source>
        <dbReference type="ARBA" id="ARBA00022729"/>
    </source>
</evidence>
<gene>
    <name evidence="12" type="ORF">C273_02553</name>
</gene>
<dbReference type="PANTHER" id="PTHR34043:SF3">
    <property type="entry name" value="ALPHA_BETA-HYDROLASES SUPERFAMILY PROTEIN"/>
    <property type="match status" value="1"/>
</dbReference>
<comment type="caution">
    <text evidence="12">The sequence shown here is derived from an EMBL/GenBank/DDBJ whole genome shotgun (WGS) entry which is preliminary data.</text>
</comment>
<feature type="domain" description="Lipase-like C-terminal" evidence="11">
    <location>
        <begin position="79"/>
        <end position="454"/>
    </location>
</feature>
<dbReference type="Gene3D" id="3.40.50.1820">
    <property type="entry name" value="alpha/beta hydrolase"/>
    <property type="match status" value="1"/>
</dbReference>
<feature type="compositionally biased region" description="Basic and acidic residues" evidence="9">
    <location>
        <begin position="63"/>
        <end position="75"/>
    </location>
</feature>
<evidence type="ECO:0000256" key="10">
    <source>
        <dbReference type="SAM" id="SignalP"/>
    </source>
</evidence>